<protein>
    <submittedName>
        <fullName evidence="1">Uncharacterized protein</fullName>
    </submittedName>
</protein>
<organism evidence="1">
    <name type="scientific">Strombidium inclinatum</name>
    <dbReference type="NCBI Taxonomy" id="197538"/>
    <lineage>
        <taxon>Eukaryota</taxon>
        <taxon>Sar</taxon>
        <taxon>Alveolata</taxon>
        <taxon>Ciliophora</taxon>
        <taxon>Intramacronucleata</taxon>
        <taxon>Spirotrichea</taxon>
        <taxon>Oligotrichia</taxon>
        <taxon>Strombidiidae</taxon>
        <taxon>Strombidium</taxon>
    </lineage>
</organism>
<dbReference type="EMBL" id="HBIH01019492">
    <property type="protein sequence ID" value="CAE0327158.1"/>
    <property type="molecule type" value="Transcribed_RNA"/>
</dbReference>
<gene>
    <name evidence="1" type="ORF">SINC0208_LOCUS7785</name>
</gene>
<evidence type="ECO:0000313" key="1">
    <source>
        <dbReference type="EMBL" id="CAE0327158.1"/>
    </source>
</evidence>
<sequence>MIVVALFATFSCYYVYMRPYSMHHSFFERPQAASVNITETWVDFLDCCSGEKIIENQVHAVHQFSQKFENNVVNWDGYYIDTKFKHRDYSMFGNEHFMSILVKMDPSESLHYTDLVLSISQEGYKNHKDVLDKLEKGDHLLFRAKVKTLGDEFRLHHLHLVDGSFEDPSLTDTGKTKDLDHIEVKESQLP</sequence>
<dbReference type="AlphaFoldDB" id="A0A7S3MY55"/>
<name>A0A7S3MY55_9SPIT</name>
<proteinExistence type="predicted"/>
<reference evidence="1" key="1">
    <citation type="submission" date="2021-01" db="EMBL/GenBank/DDBJ databases">
        <authorList>
            <person name="Corre E."/>
            <person name="Pelletier E."/>
            <person name="Niang G."/>
            <person name="Scheremetjew M."/>
            <person name="Finn R."/>
            <person name="Kale V."/>
            <person name="Holt S."/>
            <person name="Cochrane G."/>
            <person name="Meng A."/>
            <person name="Brown T."/>
            <person name="Cohen L."/>
        </authorList>
    </citation>
    <scope>NUCLEOTIDE SEQUENCE</scope>
    <source>
        <strain evidence="1">S3</strain>
    </source>
</reference>
<accession>A0A7S3MY55</accession>